<dbReference type="PANTHER" id="PTHR12307">
    <property type="entry name" value="PROTEIN PHOSPHATASE 1 REGULATORY SUBUNIT"/>
    <property type="match status" value="1"/>
</dbReference>
<organism evidence="2 3">
    <name type="scientific">Oryzias melastigma</name>
    <name type="common">Marine medaka</name>
    <dbReference type="NCBI Taxonomy" id="30732"/>
    <lineage>
        <taxon>Eukaryota</taxon>
        <taxon>Metazoa</taxon>
        <taxon>Chordata</taxon>
        <taxon>Craniata</taxon>
        <taxon>Vertebrata</taxon>
        <taxon>Euteleostomi</taxon>
        <taxon>Actinopterygii</taxon>
        <taxon>Neopterygii</taxon>
        <taxon>Teleostei</taxon>
        <taxon>Neoteleostei</taxon>
        <taxon>Acanthomorphata</taxon>
        <taxon>Ovalentaria</taxon>
        <taxon>Atherinomorphae</taxon>
        <taxon>Beloniformes</taxon>
        <taxon>Adrianichthyidae</taxon>
        <taxon>Oryziinae</taxon>
        <taxon>Oryzias</taxon>
    </lineage>
</organism>
<feature type="region of interest" description="Disordered" evidence="1">
    <location>
        <begin position="1"/>
        <end position="28"/>
    </location>
</feature>
<dbReference type="InterPro" id="IPR050782">
    <property type="entry name" value="PP1_regulatory_subunit_3"/>
</dbReference>
<name>A0A834FI67_ORYME</name>
<dbReference type="Proteomes" id="UP000646548">
    <property type="component" value="Unassembled WGS sequence"/>
</dbReference>
<gene>
    <name evidence="2" type="ORF">FQA47_020047</name>
</gene>
<evidence type="ECO:0000313" key="2">
    <source>
        <dbReference type="EMBL" id="KAF6734581.1"/>
    </source>
</evidence>
<comment type="caution">
    <text evidence="2">The sequence shown here is derived from an EMBL/GenBank/DDBJ whole genome shotgun (WGS) entry which is preliminary data.</text>
</comment>
<dbReference type="PANTHER" id="PTHR12307:SF15">
    <property type="entry name" value="PROTEIN PHOSPHATASE 1 REGULATORY SUBUNIT 3C"/>
    <property type="match status" value="1"/>
</dbReference>
<dbReference type="GO" id="GO:2001069">
    <property type="term" value="F:glycogen binding"/>
    <property type="evidence" value="ECO:0007669"/>
    <property type="project" value="TreeGrafter"/>
</dbReference>
<evidence type="ECO:0000313" key="3">
    <source>
        <dbReference type="Proteomes" id="UP000646548"/>
    </source>
</evidence>
<reference evidence="2" key="1">
    <citation type="journal article" name="BMC Genomics">
        <title>Long-read sequencing and de novo genome assembly of marine medaka (Oryzias melastigma).</title>
        <authorList>
            <person name="Liang P."/>
            <person name="Saqib H.S.A."/>
            <person name="Ni X."/>
            <person name="Shen Y."/>
        </authorList>
    </citation>
    <scope>NUCLEOTIDE SEQUENCE</scope>
    <source>
        <strain evidence="2">Bigg-433</strain>
    </source>
</reference>
<dbReference type="AlphaFoldDB" id="A0A834FI67"/>
<dbReference type="GO" id="GO:0005979">
    <property type="term" value="P:regulation of glycogen biosynthetic process"/>
    <property type="evidence" value="ECO:0007669"/>
    <property type="project" value="TreeGrafter"/>
</dbReference>
<dbReference type="EMBL" id="WKFB01000131">
    <property type="protein sequence ID" value="KAF6734581.1"/>
    <property type="molecule type" value="Genomic_DNA"/>
</dbReference>
<dbReference type="GO" id="GO:0008157">
    <property type="term" value="F:protein phosphatase 1 binding"/>
    <property type="evidence" value="ECO:0007669"/>
    <property type="project" value="TreeGrafter"/>
</dbReference>
<protein>
    <submittedName>
        <fullName evidence="2">Protein phosphatase 1 regulatory subunit 3C</fullName>
    </submittedName>
</protein>
<evidence type="ECO:0000256" key="1">
    <source>
        <dbReference type="SAM" id="MobiDB-lite"/>
    </source>
</evidence>
<proteinExistence type="predicted"/>
<sequence length="120" mass="13404">MPLPREPLPSAEESGRTEPRRKRRKQVAFADSRGLALTTVHVFDESEDDLLAELQFQLTEIEDAAAKQSLQEVKEPASSLVLGFTPPAVNYLDLRNRLKAQQCFLLPQRHQPQVCSGPPG</sequence>
<dbReference type="GO" id="GO:0000164">
    <property type="term" value="C:protein phosphatase type 1 complex"/>
    <property type="evidence" value="ECO:0007669"/>
    <property type="project" value="TreeGrafter"/>
</dbReference>
<accession>A0A834FI67</accession>